<protein>
    <recommendedName>
        <fullName evidence="8">Porphobilinogen deaminase</fullName>
        <shortName evidence="8">PBG</shortName>
        <ecNumber evidence="8">2.5.1.61</ecNumber>
    </recommendedName>
    <alternativeName>
        <fullName evidence="8">Hydroxymethylbilane synthase</fullName>
        <shortName evidence="8">HMBS</shortName>
    </alternativeName>
    <alternativeName>
        <fullName evidence="8">Pre-uroporphyrinogen synthase</fullName>
    </alternativeName>
</protein>
<dbReference type="Pfam" id="PF01379">
    <property type="entry name" value="Porphobil_deam"/>
    <property type="match status" value="1"/>
</dbReference>
<dbReference type="NCBIfam" id="TIGR00212">
    <property type="entry name" value="hemC"/>
    <property type="match status" value="1"/>
</dbReference>
<evidence type="ECO:0000256" key="2">
    <source>
        <dbReference type="ARBA" id="ARBA00004735"/>
    </source>
</evidence>
<evidence type="ECO:0000256" key="3">
    <source>
        <dbReference type="ARBA" id="ARBA00005638"/>
    </source>
</evidence>
<proteinExistence type="inferred from homology"/>
<dbReference type="SUPFAM" id="SSF53850">
    <property type="entry name" value="Periplasmic binding protein-like II"/>
    <property type="match status" value="1"/>
</dbReference>
<dbReference type="GO" id="GO:0004418">
    <property type="term" value="F:hydroxymethylbilane synthase activity"/>
    <property type="evidence" value="ECO:0007669"/>
    <property type="project" value="UniProtKB-UniRule"/>
</dbReference>
<name>A0A848JBG6_9BACT</name>
<dbReference type="AlphaFoldDB" id="A0A848JBG6"/>
<dbReference type="InterPro" id="IPR036803">
    <property type="entry name" value="Porphobilinogen_deaminase_C_sf"/>
</dbReference>
<dbReference type="Proteomes" id="UP000559010">
    <property type="component" value="Unassembled WGS sequence"/>
</dbReference>
<keyword evidence="6 8" id="KW-0627">Porphyrin biosynthesis</keyword>
<dbReference type="InterPro" id="IPR022418">
    <property type="entry name" value="Porphobilinogen_deaminase_C"/>
</dbReference>
<comment type="catalytic activity">
    <reaction evidence="7 8">
        <text>4 porphobilinogen + H2O = hydroxymethylbilane + 4 NH4(+)</text>
        <dbReference type="Rhea" id="RHEA:13185"/>
        <dbReference type="ChEBI" id="CHEBI:15377"/>
        <dbReference type="ChEBI" id="CHEBI:28938"/>
        <dbReference type="ChEBI" id="CHEBI:57845"/>
        <dbReference type="ChEBI" id="CHEBI:58126"/>
        <dbReference type="EC" id="2.5.1.61"/>
    </reaction>
</comment>
<evidence type="ECO:0000259" key="10">
    <source>
        <dbReference type="Pfam" id="PF03900"/>
    </source>
</evidence>
<dbReference type="EMBL" id="JABBNU010000012">
    <property type="protein sequence ID" value="NMM50362.1"/>
    <property type="molecule type" value="Genomic_DNA"/>
</dbReference>
<dbReference type="Gene3D" id="3.30.160.40">
    <property type="entry name" value="Porphobilinogen deaminase, C-terminal domain"/>
    <property type="match status" value="1"/>
</dbReference>
<dbReference type="PANTHER" id="PTHR11557:SF0">
    <property type="entry name" value="PORPHOBILINOGEN DEAMINASE"/>
    <property type="match status" value="1"/>
</dbReference>
<comment type="cofactor">
    <cofactor evidence="8">
        <name>dipyrromethane</name>
        <dbReference type="ChEBI" id="CHEBI:60342"/>
    </cofactor>
    <text evidence="8">Binds 1 dipyrromethane group covalently.</text>
</comment>
<feature type="domain" description="Porphobilinogen deaminase C-terminal" evidence="10">
    <location>
        <begin position="223"/>
        <end position="290"/>
    </location>
</feature>
<feature type="modified residue" description="S-(dipyrrolylmethanemethyl)cysteine" evidence="8">
    <location>
        <position position="238"/>
    </location>
</feature>
<comment type="miscellaneous">
    <text evidence="8">The porphobilinogen subunits are added to the dipyrromethane group.</text>
</comment>
<evidence type="ECO:0000256" key="6">
    <source>
        <dbReference type="ARBA" id="ARBA00023244"/>
    </source>
</evidence>
<dbReference type="EC" id="2.5.1.61" evidence="8"/>
<comment type="similarity">
    <text evidence="3 8">Belongs to the HMBS family.</text>
</comment>
<accession>A0A848JBG6</accession>
<dbReference type="PANTHER" id="PTHR11557">
    <property type="entry name" value="PORPHOBILINOGEN DEAMINASE"/>
    <property type="match status" value="1"/>
</dbReference>
<sequence>MKEVIKIVTRKSKLAMWQTYHIENLLNNAGMETEIIQLETIGDKILDVAINKIGSKGVFTEELEAALHAGEAHIAVHSAKDMPSKLPEGLELIAFTERERMHDVLVANKEIDITKPLTIGTSSTRRVAMHKRFNPHFNIVDMRGNLQTRIAKMKDGQCDALHLAFAGVHRMGYEDMIQHHFDLDIFTPAVGQGSIAIEASTSLDPELKSRIVKAVDHAETHACLVAERAFLKKLEGGCSVPVYGLAQLENNTINLSGGIVSLDGKKIINDIIKGNINRAEEIGSELGNILIDLGGKELLQEIKSNL</sequence>
<gene>
    <name evidence="8 11" type="primary">hemC</name>
    <name evidence="11" type="ORF">HH304_18275</name>
</gene>
<comment type="subunit">
    <text evidence="4 8">Monomer.</text>
</comment>
<dbReference type="Pfam" id="PF03900">
    <property type="entry name" value="Porphobil_deamC"/>
    <property type="match status" value="1"/>
</dbReference>
<dbReference type="RefSeq" id="WP_169684726.1">
    <property type="nucleotide sequence ID" value="NZ_JABBNU010000012.1"/>
</dbReference>
<organism evidence="11 12">
    <name type="scientific">Marinigracilibium pacificum</name>
    <dbReference type="NCBI Taxonomy" id="2729599"/>
    <lineage>
        <taxon>Bacteria</taxon>
        <taxon>Pseudomonadati</taxon>
        <taxon>Bacteroidota</taxon>
        <taxon>Cytophagia</taxon>
        <taxon>Cytophagales</taxon>
        <taxon>Flammeovirgaceae</taxon>
        <taxon>Marinigracilibium</taxon>
    </lineage>
</organism>
<evidence type="ECO:0000313" key="12">
    <source>
        <dbReference type="Proteomes" id="UP000559010"/>
    </source>
</evidence>
<dbReference type="PRINTS" id="PR00151">
    <property type="entry name" value="PORPHBDMNASE"/>
</dbReference>
<dbReference type="InterPro" id="IPR022417">
    <property type="entry name" value="Porphobilin_deaminase_N"/>
</dbReference>
<evidence type="ECO:0000256" key="4">
    <source>
        <dbReference type="ARBA" id="ARBA00011245"/>
    </source>
</evidence>
<dbReference type="SUPFAM" id="SSF54782">
    <property type="entry name" value="Porphobilinogen deaminase (hydroxymethylbilane synthase), C-terminal domain"/>
    <property type="match status" value="1"/>
</dbReference>
<dbReference type="GO" id="GO:0006782">
    <property type="term" value="P:protoporphyrinogen IX biosynthetic process"/>
    <property type="evidence" value="ECO:0007669"/>
    <property type="project" value="UniProtKB-UniRule"/>
</dbReference>
<comment type="function">
    <text evidence="1 8">Tetrapolymerization of the monopyrrole PBG into the hydroxymethylbilane pre-uroporphyrinogen in several discrete steps.</text>
</comment>
<dbReference type="HAMAP" id="MF_00260">
    <property type="entry name" value="Porphobil_deam"/>
    <property type="match status" value="1"/>
</dbReference>
<dbReference type="Gene3D" id="3.40.190.10">
    <property type="entry name" value="Periplasmic binding protein-like II"/>
    <property type="match status" value="2"/>
</dbReference>
<evidence type="ECO:0000313" key="11">
    <source>
        <dbReference type="EMBL" id="NMM50362.1"/>
    </source>
</evidence>
<dbReference type="PIRSF" id="PIRSF001438">
    <property type="entry name" value="4pyrrol_synth_OHMeBilane_synth"/>
    <property type="match status" value="1"/>
</dbReference>
<dbReference type="InterPro" id="IPR000860">
    <property type="entry name" value="HemC"/>
</dbReference>
<keyword evidence="12" id="KW-1185">Reference proteome</keyword>
<comment type="caution">
    <text evidence="11">The sequence shown here is derived from an EMBL/GenBank/DDBJ whole genome shotgun (WGS) entry which is preliminary data.</text>
</comment>
<keyword evidence="5 8" id="KW-0808">Transferase</keyword>
<evidence type="ECO:0000259" key="9">
    <source>
        <dbReference type="Pfam" id="PF01379"/>
    </source>
</evidence>
<evidence type="ECO:0000256" key="5">
    <source>
        <dbReference type="ARBA" id="ARBA00022679"/>
    </source>
</evidence>
<evidence type="ECO:0000256" key="7">
    <source>
        <dbReference type="ARBA" id="ARBA00048169"/>
    </source>
</evidence>
<evidence type="ECO:0000256" key="1">
    <source>
        <dbReference type="ARBA" id="ARBA00002869"/>
    </source>
</evidence>
<reference evidence="11 12" key="1">
    <citation type="submission" date="2020-04" db="EMBL/GenBank/DDBJ databases">
        <title>Flammeovirgaceae bacterium KN852 isolated from deep sea.</title>
        <authorList>
            <person name="Zhang D.-C."/>
        </authorList>
    </citation>
    <scope>NUCLEOTIDE SEQUENCE [LARGE SCALE GENOMIC DNA]</scope>
    <source>
        <strain evidence="11 12">KN852</strain>
    </source>
</reference>
<dbReference type="GO" id="GO:0005737">
    <property type="term" value="C:cytoplasm"/>
    <property type="evidence" value="ECO:0007669"/>
    <property type="project" value="UniProtKB-UniRule"/>
</dbReference>
<evidence type="ECO:0000256" key="8">
    <source>
        <dbReference type="HAMAP-Rule" id="MF_00260"/>
    </source>
</evidence>
<comment type="pathway">
    <text evidence="2">Porphyrin-containing compound metabolism; protoporphyrin-IX biosynthesis; coproporphyrinogen-III from 5-aminolevulinate: step 2/4.</text>
</comment>
<feature type="domain" description="Porphobilinogen deaminase N-terminal" evidence="9">
    <location>
        <begin position="5"/>
        <end position="201"/>
    </location>
</feature>